<comment type="caution">
    <text evidence="1">The sequence shown here is derived from an EMBL/GenBank/DDBJ whole genome shotgun (WGS) entry which is preliminary data.</text>
</comment>
<name>A0AAN4Y8U4_ASPOZ</name>
<evidence type="ECO:0000313" key="2">
    <source>
        <dbReference type="Proteomes" id="UP001165205"/>
    </source>
</evidence>
<protein>
    <submittedName>
        <fullName evidence="1">Unnamed protein product</fullName>
    </submittedName>
</protein>
<evidence type="ECO:0000313" key="1">
    <source>
        <dbReference type="EMBL" id="GMG23241.1"/>
    </source>
</evidence>
<dbReference type="EMBL" id="BSYA01000004">
    <property type="protein sequence ID" value="GMG23241.1"/>
    <property type="molecule type" value="Genomic_DNA"/>
</dbReference>
<reference evidence="1" key="1">
    <citation type="submission" date="2023-04" db="EMBL/GenBank/DDBJ databases">
        <title>Aspergillus oryzae NBRC 4228.</title>
        <authorList>
            <person name="Ichikawa N."/>
            <person name="Sato H."/>
            <person name="Tonouchi N."/>
        </authorList>
    </citation>
    <scope>NUCLEOTIDE SEQUENCE</scope>
    <source>
        <strain evidence="1">NBRC 4228</strain>
    </source>
</reference>
<accession>A0AAN4Y8U4</accession>
<dbReference type="AlphaFoldDB" id="A0AAN4Y8U4"/>
<proteinExistence type="predicted"/>
<organism evidence="1 2">
    <name type="scientific">Aspergillus oryzae</name>
    <name type="common">Yellow koji mold</name>
    <dbReference type="NCBI Taxonomy" id="5062"/>
    <lineage>
        <taxon>Eukaryota</taxon>
        <taxon>Fungi</taxon>
        <taxon>Dikarya</taxon>
        <taxon>Ascomycota</taxon>
        <taxon>Pezizomycotina</taxon>
        <taxon>Eurotiomycetes</taxon>
        <taxon>Eurotiomycetidae</taxon>
        <taxon>Eurotiales</taxon>
        <taxon>Aspergillaceae</taxon>
        <taxon>Aspergillus</taxon>
        <taxon>Aspergillus subgen. Circumdati</taxon>
    </lineage>
</organism>
<sequence length="209" mass="23604">MKLTAIATLAYGISTASAYALYGGYERMFYYYGYMIDADVNGQPKKVAPSCKQTEKCTFNEFIKYINDLSKPVSVTSDELPEVHTTAQKLDTLQLTGAYKISRYIKEVRDRVKRKESIEFARASIESVCFLRKFARSEALRPYLEGKKVTPVIKKEVFNGKYYDLVDEAATIKKFSQAKKMIQDFDKADPSHNDNIKASCVAAARLHGG</sequence>
<dbReference type="Proteomes" id="UP001165205">
    <property type="component" value="Unassembled WGS sequence"/>
</dbReference>
<gene>
    <name evidence="1" type="ORF">Aory04_000073500</name>
</gene>